<evidence type="ECO:0000313" key="1">
    <source>
        <dbReference type="EMBL" id="QIP40156.1"/>
    </source>
</evidence>
<dbReference type="EMBL" id="CP050124">
    <property type="protein sequence ID" value="QIP40156.1"/>
    <property type="molecule type" value="Genomic_DNA"/>
</dbReference>
<evidence type="ECO:0000313" key="2">
    <source>
        <dbReference type="Proteomes" id="UP000502345"/>
    </source>
</evidence>
<reference evidence="1 2" key="1">
    <citation type="submission" date="2020-03" db="EMBL/GenBank/DDBJ databases">
        <title>Screen low temperature-resistant strains for efficient degradation of petroleum hydrocarbons under the low temperature.</title>
        <authorList>
            <person name="Wang Y."/>
            <person name="Chen J."/>
        </authorList>
    </citation>
    <scope>NUCLEOTIDE SEQUENCE [LARGE SCALE GENOMIC DNA]</scope>
    <source>
        <strain evidence="1 2">KB1</strain>
    </source>
</reference>
<sequence length="58" mass="6647">MALGYLEIDLLQDVKFPKCLFTEVIEIMDVESPEVVGVVASSAWVINENLRRSLRRRP</sequence>
<gene>
    <name evidence="1" type="ORF">G9444_2912</name>
</gene>
<proteinExistence type="predicted"/>
<dbReference type="AlphaFoldDB" id="A0A6G9CTX6"/>
<accession>A0A6G9CTX6</accession>
<organism evidence="1 2">
    <name type="scientific">Rhodococcus erythropolis</name>
    <name type="common">Arthrobacter picolinophilus</name>
    <dbReference type="NCBI Taxonomy" id="1833"/>
    <lineage>
        <taxon>Bacteria</taxon>
        <taxon>Bacillati</taxon>
        <taxon>Actinomycetota</taxon>
        <taxon>Actinomycetes</taxon>
        <taxon>Mycobacteriales</taxon>
        <taxon>Nocardiaceae</taxon>
        <taxon>Rhodococcus</taxon>
        <taxon>Rhodococcus erythropolis group</taxon>
    </lineage>
</organism>
<dbReference type="Proteomes" id="UP000502345">
    <property type="component" value="Chromosome"/>
</dbReference>
<protein>
    <submittedName>
        <fullName evidence="1">Uncharacterized protein</fullName>
    </submittedName>
</protein>
<name>A0A6G9CTX6_RHOER</name>